<sequence>MTLLGGAATAATILRMTEDALRDVLDGEPHLHTGTLEAVARALIAHADACRALERRLSPAFAENLTPAQARPPRR</sequence>
<evidence type="ECO:0000313" key="2">
    <source>
        <dbReference type="Proteomes" id="UP000004728"/>
    </source>
</evidence>
<comment type="caution">
    <text evidence="1">The sequence shown here is derived from an EMBL/GenBank/DDBJ whole genome shotgun (WGS) entry which is preliminary data.</text>
</comment>
<protein>
    <submittedName>
        <fullName evidence="1">Uncharacterized protein</fullName>
    </submittedName>
</protein>
<dbReference type="EMBL" id="AEWJ01000004">
    <property type="protein sequence ID" value="EGD60867.1"/>
    <property type="molecule type" value="Genomic_DNA"/>
</dbReference>
<evidence type="ECO:0000313" key="1">
    <source>
        <dbReference type="EMBL" id="EGD60867.1"/>
    </source>
</evidence>
<organism evidence="1 2">
    <name type="scientific">Novosphingobium nitrogenifigens DSM 19370</name>
    <dbReference type="NCBI Taxonomy" id="983920"/>
    <lineage>
        <taxon>Bacteria</taxon>
        <taxon>Pseudomonadati</taxon>
        <taxon>Pseudomonadota</taxon>
        <taxon>Alphaproteobacteria</taxon>
        <taxon>Sphingomonadales</taxon>
        <taxon>Sphingomonadaceae</taxon>
        <taxon>Novosphingobium</taxon>
    </lineage>
</organism>
<keyword evidence="2" id="KW-1185">Reference proteome</keyword>
<dbReference type="HOGENOM" id="CLU_2667465_0_0_5"/>
<dbReference type="OrthoDB" id="7509902at2"/>
<dbReference type="AlphaFoldDB" id="F1Z3E6"/>
<name>F1Z3E6_9SPHN</name>
<dbReference type="Proteomes" id="UP000004728">
    <property type="component" value="Unassembled WGS sequence"/>
</dbReference>
<dbReference type="InParanoid" id="F1Z3E6"/>
<reference evidence="1 2" key="1">
    <citation type="journal article" date="2012" name="J. Bacteriol.">
        <title>Draft Genome Sequence of Novosphingobium nitrogenifigens Y88T.</title>
        <authorList>
            <person name="Strabala T.J."/>
            <person name="Macdonald L."/>
            <person name="Liu V."/>
            <person name="Smit A.M."/>
        </authorList>
    </citation>
    <scope>NUCLEOTIDE SEQUENCE [LARGE SCALE GENOMIC DNA]</scope>
    <source>
        <strain evidence="1 2">DSM 19370</strain>
    </source>
</reference>
<gene>
    <name evidence="1" type="ORF">Y88_3369</name>
</gene>
<accession>F1Z3E6</accession>
<proteinExistence type="predicted"/>
<dbReference type="RefSeq" id="WP_008072077.1">
    <property type="nucleotide sequence ID" value="NZ_AQWK01000027.1"/>
</dbReference>